<evidence type="ECO:0000313" key="6">
    <source>
        <dbReference type="EMBL" id="JAD10252.1"/>
    </source>
</evidence>
<dbReference type="SMART" id="SM00185">
    <property type="entry name" value="ARM"/>
    <property type="match status" value="4"/>
</dbReference>
<dbReference type="GO" id="GO:0005829">
    <property type="term" value="C:cytosol"/>
    <property type="evidence" value="ECO:0007669"/>
    <property type="project" value="TreeGrafter"/>
</dbReference>
<dbReference type="InterPro" id="IPR055445">
    <property type="entry name" value="ARM_ARMC5"/>
</dbReference>
<dbReference type="InterPro" id="IPR011333">
    <property type="entry name" value="SKP1/BTB/POZ_sf"/>
</dbReference>
<dbReference type="RefSeq" id="XP_011185998.1">
    <property type="nucleotide sequence ID" value="XM_011187696.1"/>
</dbReference>
<dbReference type="PROSITE" id="PS50176">
    <property type="entry name" value="ARM_REPEAT"/>
    <property type="match status" value="1"/>
</dbReference>
<accession>A0A0A1XH23</accession>
<protein>
    <submittedName>
        <fullName evidence="6">Armadillo repeat-containing protein 5</fullName>
    </submittedName>
</protein>
<dbReference type="CTD" id="43513"/>
<gene>
    <name evidence="6" type="primary">Armc5_0</name>
    <name evidence="4" type="synonym">Armc5_1</name>
    <name evidence="5" type="synonym">Armc5_2</name>
    <name evidence="4" type="ORF">g.26517</name>
    <name evidence="6" type="ORF">g.26521</name>
    <name evidence="5" type="ORF">g.26532</name>
</gene>
<dbReference type="EMBL" id="GBXI01008265">
    <property type="protein sequence ID" value="JAD06027.1"/>
    <property type="molecule type" value="Transcribed_RNA"/>
</dbReference>
<dbReference type="SUPFAM" id="SSF48371">
    <property type="entry name" value="ARM repeat"/>
    <property type="match status" value="1"/>
</dbReference>
<dbReference type="AlphaFoldDB" id="A0A0A1XH23"/>
<feature type="compositionally biased region" description="Basic and acidic residues" evidence="2">
    <location>
        <begin position="439"/>
        <end position="449"/>
    </location>
</feature>
<dbReference type="PANTHER" id="PTHR23312:SF8">
    <property type="entry name" value="ARMADILLO REPEAT-CONTAINING PROTEIN 5"/>
    <property type="match status" value="1"/>
</dbReference>
<name>A0A0A1XH23_ZEUCU</name>
<proteinExistence type="predicted"/>
<evidence type="ECO:0000259" key="3">
    <source>
        <dbReference type="PROSITE" id="PS50097"/>
    </source>
</evidence>
<evidence type="ECO:0000256" key="2">
    <source>
        <dbReference type="SAM" id="MobiDB-lite"/>
    </source>
</evidence>
<dbReference type="PANTHER" id="PTHR23312">
    <property type="entry name" value="ARMC5 ARMADILLO REPEAT-CONTAINING -RELATED"/>
    <property type="match status" value="1"/>
</dbReference>
<reference evidence="6" key="1">
    <citation type="submission" date="2014-11" db="EMBL/GenBank/DDBJ databases">
        <authorList>
            <person name="Geib S."/>
        </authorList>
    </citation>
    <scope>NUCLEOTIDE SEQUENCE</scope>
</reference>
<dbReference type="SMR" id="A0A0A1XH23"/>
<reference evidence="6" key="2">
    <citation type="journal article" date="2015" name="Gigascience">
        <title>Reconstructing a comprehensive transcriptome assembly of a white-pupal translocated strain of the pest fruit fly Bactrocera cucurbitae.</title>
        <authorList>
            <person name="Sim S.B."/>
            <person name="Calla B."/>
            <person name="Hall B."/>
            <person name="DeRego T."/>
            <person name="Geib S.M."/>
        </authorList>
    </citation>
    <scope>NUCLEOTIDE SEQUENCE</scope>
</reference>
<evidence type="ECO:0000256" key="1">
    <source>
        <dbReference type="PROSITE-ProRule" id="PRU00259"/>
    </source>
</evidence>
<feature type="compositionally biased region" description="Acidic residues" evidence="2">
    <location>
        <begin position="515"/>
        <end position="534"/>
    </location>
</feature>
<dbReference type="GO" id="GO:0009653">
    <property type="term" value="P:anatomical structure morphogenesis"/>
    <property type="evidence" value="ECO:0007669"/>
    <property type="project" value="TreeGrafter"/>
</dbReference>
<dbReference type="Pfam" id="PF00651">
    <property type="entry name" value="BTB"/>
    <property type="match status" value="1"/>
</dbReference>
<dbReference type="OrthoDB" id="6086604at2759"/>
<dbReference type="Pfam" id="PF24768">
    <property type="entry name" value="ARM_ARMC5"/>
    <property type="match status" value="1"/>
</dbReference>
<dbReference type="PROSITE" id="PS50097">
    <property type="entry name" value="BTB"/>
    <property type="match status" value="1"/>
</dbReference>
<feature type="region of interest" description="Disordered" evidence="2">
    <location>
        <begin position="439"/>
        <end position="465"/>
    </location>
</feature>
<dbReference type="InterPro" id="IPR000225">
    <property type="entry name" value="Armadillo"/>
</dbReference>
<dbReference type="GeneID" id="105214331"/>
<feature type="compositionally biased region" description="Low complexity" evidence="2">
    <location>
        <begin position="482"/>
        <end position="504"/>
    </location>
</feature>
<dbReference type="CDD" id="cd01165">
    <property type="entry name" value="BTB_POZ"/>
    <property type="match status" value="1"/>
</dbReference>
<dbReference type="EMBL" id="GBXI01004040">
    <property type="protein sequence ID" value="JAD10252.1"/>
    <property type="molecule type" value="Transcribed_RNA"/>
</dbReference>
<organism evidence="6">
    <name type="scientific">Zeugodacus cucurbitae</name>
    <name type="common">Melon fruit fly</name>
    <name type="synonym">Bactrocera cucurbitae</name>
    <dbReference type="NCBI Taxonomy" id="28588"/>
    <lineage>
        <taxon>Eukaryota</taxon>
        <taxon>Metazoa</taxon>
        <taxon>Ecdysozoa</taxon>
        <taxon>Arthropoda</taxon>
        <taxon>Hexapoda</taxon>
        <taxon>Insecta</taxon>
        <taxon>Pterygota</taxon>
        <taxon>Neoptera</taxon>
        <taxon>Endopterygota</taxon>
        <taxon>Diptera</taxon>
        <taxon>Brachycera</taxon>
        <taxon>Muscomorpha</taxon>
        <taxon>Tephritoidea</taxon>
        <taxon>Tephritidae</taxon>
        <taxon>Zeugodacus</taxon>
        <taxon>Zeugodacus</taxon>
    </lineage>
</organism>
<dbReference type="InterPro" id="IPR016024">
    <property type="entry name" value="ARM-type_fold"/>
</dbReference>
<sequence>MNRELVENILTVLKTSTDKNVVIKGLVKLRTDVVKDRDGIVLFRLAGGVPPMVRFLNKPHEKILEVALSVLGNCCTDEESCKEALHCKVAFPLTTILKSIPNPVIQCRACRLLGNLAKGFSSQLLTAHCPAIAQAVCQIIKETSDVNTRLMAFRACRFLLPSQQFAQHFLAANGFITTLRILTAVMKTDHPATAQDELLNAKGDNIVVVGLKNSQHREKYFEEVARNLEGVRSDIFDHEMLKNQPRALGDYSMPEERAALDLAGEIFKCLLVLAELSIGPSAWKALNSSGCTFAPITFFITEENPQRGMALKIISNFSKQWDAFHMLSSADSVVAACELLVAQNMTRPLTESEKRHCIHIICMLSPDACNRSKIRRSGALRKLIAMVRDSQSNTEKSQILYLLNNFQYDNMSMDLMLREGLVPVIIGELNTFLTSDDEYHKKKREEKQQSSKKRKLPKEESRETKNKLIKVQDKAFLIDCESPSSSPRSYNAPSSPCSSRSMSPVGNNLFKSEEDASDDETYSPVCSDEEDDEEPMPAEINNEIMPLNVVTVDNPNFPINHNSTADNSEIMRLLDIASQINETIEDNMLDKEEDDEQSQDVLYQKLPELGNMPRSTLDHLENLLFRVTLLVNKRGELGKSETMNTLIKAINVFGANNNFASSLTNILQESQFFAQVIRSGIAHQLYQLTKSEEVNKDGLGFLVTLTCVGESNYGKAELARFLRSDDEDAQKRAAITVAYIIRSQRLLYQFLNDGNALSLLLQIILNAKSDEFTAEAADALTAMARYTLGISVPRINEAERVNERYEEFVNNETEPLHSDCDMRFVVHMNNSKSEAVKEDKPVATVDEVERVVEFNKELLCNTSEVFNTMLNSDFRERNEGEIHLRTCSVSGLRYFLNLIVRRSKNLKYNIPCKENYNAILEAFEMARVYIITEMETFLQQMLVGLLDDTNCLNVLEWSLRNYHAELTETVINYYLCSSLTTEAKVKLFHTADYSEFSTEWFQMIIDTILTRCRNGFEWK</sequence>
<feature type="repeat" description="ARM" evidence="1">
    <location>
        <begin position="47"/>
        <end position="80"/>
    </location>
</feature>
<dbReference type="InterPro" id="IPR011989">
    <property type="entry name" value="ARM-like"/>
</dbReference>
<evidence type="ECO:0000313" key="4">
    <source>
        <dbReference type="EMBL" id="JAD05682.1"/>
    </source>
</evidence>
<dbReference type="Gene3D" id="3.30.710.10">
    <property type="entry name" value="Potassium Channel Kv1.1, Chain A"/>
    <property type="match status" value="1"/>
</dbReference>
<feature type="domain" description="BTB" evidence="3">
    <location>
        <begin position="820"/>
        <end position="908"/>
    </location>
</feature>
<evidence type="ECO:0000313" key="5">
    <source>
        <dbReference type="EMBL" id="JAD06027.1"/>
    </source>
</evidence>
<dbReference type="Gene3D" id="1.25.10.10">
    <property type="entry name" value="Leucine-rich Repeat Variant"/>
    <property type="match status" value="3"/>
</dbReference>
<dbReference type="InterPro" id="IPR000210">
    <property type="entry name" value="BTB/POZ_dom"/>
</dbReference>
<dbReference type="EMBL" id="GBXI01008610">
    <property type="protein sequence ID" value="JAD05682.1"/>
    <property type="molecule type" value="Transcribed_RNA"/>
</dbReference>
<feature type="region of interest" description="Disordered" evidence="2">
    <location>
        <begin position="482"/>
        <end position="534"/>
    </location>
</feature>